<dbReference type="Gene3D" id="2.20.25.80">
    <property type="entry name" value="WRKY domain"/>
    <property type="match status" value="1"/>
</dbReference>
<feature type="domain" description="WRKY" evidence="6">
    <location>
        <begin position="125"/>
        <end position="190"/>
    </location>
</feature>
<dbReference type="GO" id="GO:0043565">
    <property type="term" value="F:sequence-specific DNA binding"/>
    <property type="evidence" value="ECO:0007669"/>
    <property type="project" value="InterPro"/>
</dbReference>
<sequence length="209" mass="24167">MENNNFQMFFPCNSSMSTANLSAYPVSSNMISQANFSTGFGHGHDDHDHKRISPNHVAIRINGTDDHDNNHAMINKFEQYRSNLQEGEISAELITKNSGTNITGKINKKGEKKIRKPKYAFQTRSQVDILDDGYRWRKYGQKAVKNNKFPRSYYRCTHQGCNVKKQVQRLTKDEGVVVTTYEGMHTHPIEKHTDNFEHILNQMHIYTPF</sequence>
<dbReference type="Pfam" id="PF03106">
    <property type="entry name" value="WRKY"/>
    <property type="match status" value="1"/>
</dbReference>
<reference evidence="7" key="1">
    <citation type="submission" date="2020-02" db="EMBL/GenBank/DDBJ databases">
        <title>The WRKY gene family in ramie (Boehmeria nivea L. Gaud): 26 BnWRKY genes expression analyses and overexpression of BnWRKY23 increased drought stress tolerance in Arabidopsis thaliana.</title>
        <authorList>
            <person name="Bao Y."/>
            <person name="Dai L."/>
            <person name="Liao Y."/>
            <person name="Huang X."/>
            <person name="Liu L."/>
            <person name="Peng D."/>
            <person name="Wang B."/>
        </authorList>
    </citation>
    <scope>NUCLEOTIDE SEQUENCE</scope>
</reference>
<name>A0A7U0F5H6_BOENI</name>
<evidence type="ECO:0000313" key="7">
    <source>
        <dbReference type="EMBL" id="QQV37216.1"/>
    </source>
</evidence>
<evidence type="ECO:0000259" key="6">
    <source>
        <dbReference type="PROSITE" id="PS50811"/>
    </source>
</evidence>
<proteinExistence type="evidence at transcript level"/>
<dbReference type="AlphaFoldDB" id="A0A7U0F5H6"/>
<dbReference type="SMART" id="SM00774">
    <property type="entry name" value="WRKY"/>
    <property type="match status" value="1"/>
</dbReference>
<dbReference type="PANTHER" id="PTHR31221">
    <property type="entry name" value="WRKY TRANSCRIPTION FACTOR PROTEIN 1-RELATED"/>
    <property type="match status" value="1"/>
</dbReference>
<dbReference type="InterPro" id="IPR036576">
    <property type="entry name" value="WRKY_dom_sf"/>
</dbReference>
<organism evidence="7">
    <name type="scientific">Boehmeria nivea</name>
    <name type="common">Chinese grass</name>
    <name type="synonym">Urtica nivea</name>
    <dbReference type="NCBI Taxonomy" id="83906"/>
    <lineage>
        <taxon>Eukaryota</taxon>
        <taxon>Viridiplantae</taxon>
        <taxon>Streptophyta</taxon>
        <taxon>Embryophyta</taxon>
        <taxon>Tracheophyta</taxon>
        <taxon>Spermatophyta</taxon>
        <taxon>Magnoliopsida</taxon>
        <taxon>eudicotyledons</taxon>
        <taxon>Gunneridae</taxon>
        <taxon>Pentapetalae</taxon>
        <taxon>rosids</taxon>
        <taxon>fabids</taxon>
        <taxon>Rosales</taxon>
        <taxon>Urticaceae</taxon>
        <taxon>Boehmeria</taxon>
    </lineage>
</organism>
<keyword evidence="4" id="KW-0804">Transcription</keyword>
<evidence type="ECO:0000256" key="3">
    <source>
        <dbReference type="ARBA" id="ARBA00023125"/>
    </source>
</evidence>
<keyword evidence="3" id="KW-0238">DNA-binding</keyword>
<evidence type="ECO:0000256" key="2">
    <source>
        <dbReference type="ARBA" id="ARBA00023015"/>
    </source>
</evidence>
<dbReference type="SUPFAM" id="SSF118290">
    <property type="entry name" value="WRKY DNA-binding domain"/>
    <property type="match status" value="1"/>
</dbReference>
<dbReference type="InterPro" id="IPR044810">
    <property type="entry name" value="WRKY_plant"/>
</dbReference>
<dbReference type="InterPro" id="IPR003657">
    <property type="entry name" value="WRKY_dom"/>
</dbReference>
<dbReference type="PANTHER" id="PTHR31221:SF83">
    <property type="entry name" value="WRKY TRANSCRIPTION FACTOR 75-RELATED"/>
    <property type="match status" value="1"/>
</dbReference>
<gene>
    <name evidence="7" type="primary">WRKY26</name>
</gene>
<dbReference type="GO" id="GO:0003700">
    <property type="term" value="F:DNA-binding transcription factor activity"/>
    <property type="evidence" value="ECO:0007669"/>
    <property type="project" value="InterPro"/>
</dbReference>
<dbReference type="PROSITE" id="PS50811">
    <property type="entry name" value="WRKY"/>
    <property type="match status" value="1"/>
</dbReference>
<keyword evidence="2" id="KW-0805">Transcription regulation</keyword>
<accession>A0A7U0F5H6</accession>
<evidence type="ECO:0000256" key="1">
    <source>
        <dbReference type="ARBA" id="ARBA00004123"/>
    </source>
</evidence>
<comment type="subcellular location">
    <subcellularLocation>
        <location evidence="1">Nucleus</location>
    </subcellularLocation>
</comment>
<evidence type="ECO:0000256" key="4">
    <source>
        <dbReference type="ARBA" id="ARBA00023163"/>
    </source>
</evidence>
<dbReference type="FunFam" id="2.20.25.80:FF:000003">
    <property type="entry name" value="WRKY transcription factor 57"/>
    <property type="match status" value="1"/>
</dbReference>
<evidence type="ECO:0000256" key="5">
    <source>
        <dbReference type="ARBA" id="ARBA00023242"/>
    </source>
</evidence>
<protein>
    <submittedName>
        <fullName evidence="7">WRKY transcription factor</fullName>
    </submittedName>
</protein>
<keyword evidence="5" id="KW-0539">Nucleus</keyword>
<dbReference type="EMBL" id="MT123327">
    <property type="protein sequence ID" value="QQV37216.1"/>
    <property type="molecule type" value="mRNA"/>
</dbReference>
<dbReference type="GO" id="GO:0005634">
    <property type="term" value="C:nucleus"/>
    <property type="evidence" value="ECO:0007669"/>
    <property type="project" value="UniProtKB-SubCell"/>
</dbReference>